<evidence type="ECO:0000313" key="2">
    <source>
        <dbReference type="Proteomes" id="UP000504612"/>
    </source>
</evidence>
<keyword evidence="2" id="KW-1185">Reference proteome</keyword>
<dbReference type="SUPFAM" id="SSF52091">
    <property type="entry name" value="SpoIIaa-like"/>
    <property type="match status" value="1"/>
</dbReference>
<dbReference type="RefSeq" id="XP_026548620.1">
    <property type="nucleotide sequence ID" value="XM_026692835.1"/>
</dbReference>
<dbReference type="KEGG" id="nss:113430391"/>
<evidence type="ECO:0000313" key="3">
    <source>
        <dbReference type="RefSeq" id="XP_026548620.1"/>
    </source>
</evidence>
<organism evidence="2 3">
    <name type="scientific">Notechis scutatus</name>
    <name type="common">mainland tiger snake</name>
    <dbReference type="NCBI Taxonomy" id="8663"/>
    <lineage>
        <taxon>Eukaryota</taxon>
        <taxon>Metazoa</taxon>
        <taxon>Chordata</taxon>
        <taxon>Craniata</taxon>
        <taxon>Vertebrata</taxon>
        <taxon>Euteleostomi</taxon>
        <taxon>Lepidosauria</taxon>
        <taxon>Squamata</taxon>
        <taxon>Bifurcata</taxon>
        <taxon>Unidentata</taxon>
        <taxon>Episquamata</taxon>
        <taxon>Toxicofera</taxon>
        <taxon>Serpentes</taxon>
        <taxon>Colubroidea</taxon>
        <taxon>Elapidae</taxon>
        <taxon>Hydrophiinae</taxon>
        <taxon>Notechis</taxon>
    </lineage>
</organism>
<reference evidence="3" key="1">
    <citation type="submission" date="2025-08" db="UniProtKB">
        <authorList>
            <consortium name="RefSeq"/>
        </authorList>
    </citation>
    <scope>IDENTIFICATION</scope>
</reference>
<name>A0A6J1W085_9SAUR</name>
<protein>
    <submittedName>
        <fullName evidence="3">Chloride anion exchanger-like</fullName>
    </submittedName>
</protein>
<dbReference type="AlphaFoldDB" id="A0A6J1W085"/>
<dbReference type="InterPro" id="IPR036513">
    <property type="entry name" value="STAS_dom_sf"/>
</dbReference>
<dbReference type="GeneID" id="113430391"/>
<dbReference type="InterPro" id="IPR002645">
    <property type="entry name" value="STAS_dom"/>
</dbReference>
<feature type="domain" description="STAS" evidence="1">
    <location>
        <begin position="55"/>
        <end position="128"/>
    </location>
</feature>
<dbReference type="Proteomes" id="UP000504612">
    <property type="component" value="Unplaced"/>
</dbReference>
<dbReference type="PROSITE" id="PS50801">
    <property type="entry name" value="STAS"/>
    <property type="match status" value="1"/>
</dbReference>
<accession>A0A6J1W085</accession>
<proteinExistence type="predicted"/>
<feature type="non-terminal residue" evidence="3">
    <location>
        <position position="128"/>
    </location>
</feature>
<evidence type="ECO:0000259" key="1">
    <source>
        <dbReference type="PROSITE" id="PS50801"/>
    </source>
</evidence>
<feature type="non-terminal residue" evidence="3">
    <location>
        <position position="1"/>
    </location>
</feature>
<dbReference type="Pfam" id="PF01740">
    <property type="entry name" value="STAS"/>
    <property type="match status" value="1"/>
</dbReference>
<dbReference type="Gene3D" id="3.30.750.24">
    <property type="entry name" value="STAS domain"/>
    <property type="match status" value="1"/>
</dbReference>
<sequence length="128" mass="14645">VGFKPLRVLQKRNKALKKMKKMLKKGELQQTPKGFLCTVTSVTDSEEELDNNKIEELNQPINTKDFPIQIDWNASLPPNIKVPRIDIHSIILDFSAVSFLDVSAMRIVGETLREFIWVDVEVYIVGAY</sequence>
<gene>
    <name evidence="3" type="primary">LOC113430391</name>
</gene>